<dbReference type="InterPro" id="IPR003439">
    <property type="entry name" value="ABC_transporter-like_ATP-bd"/>
</dbReference>
<keyword evidence="2" id="KW-0813">Transport</keyword>
<evidence type="ECO:0000256" key="2">
    <source>
        <dbReference type="ARBA" id="ARBA00022448"/>
    </source>
</evidence>
<dbReference type="Proteomes" id="UP001177023">
    <property type="component" value="Unassembled WGS sequence"/>
</dbReference>
<name>A0AA36C3X1_9BILA</name>
<evidence type="ECO:0000256" key="5">
    <source>
        <dbReference type="SAM" id="MobiDB-lite"/>
    </source>
</evidence>
<organism evidence="7 8">
    <name type="scientific">Mesorhabditis spiculigera</name>
    <dbReference type="NCBI Taxonomy" id="96644"/>
    <lineage>
        <taxon>Eukaryota</taxon>
        <taxon>Metazoa</taxon>
        <taxon>Ecdysozoa</taxon>
        <taxon>Nematoda</taxon>
        <taxon>Chromadorea</taxon>
        <taxon>Rhabditida</taxon>
        <taxon>Rhabditina</taxon>
        <taxon>Rhabditomorpha</taxon>
        <taxon>Rhabditoidea</taxon>
        <taxon>Rhabditidae</taxon>
        <taxon>Mesorhabditinae</taxon>
        <taxon>Mesorhabditis</taxon>
    </lineage>
</organism>
<feature type="region of interest" description="Disordered" evidence="5">
    <location>
        <begin position="517"/>
        <end position="579"/>
    </location>
</feature>
<evidence type="ECO:0000256" key="3">
    <source>
        <dbReference type="ARBA" id="ARBA00022741"/>
    </source>
</evidence>
<evidence type="ECO:0000259" key="6">
    <source>
        <dbReference type="PROSITE" id="PS50893"/>
    </source>
</evidence>
<feature type="non-terminal residue" evidence="7">
    <location>
        <position position="643"/>
    </location>
</feature>
<dbReference type="Pfam" id="PF00005">
    <property type="entry name" value="ABC_tran"/>
    <property type="match status" value="1"/>
</dbReference>
<feature type="compositionally biased region" description="Polar residues" evidence="5">
    <location>
        <begin position="632"/>
        <end position="643"/>
    </location>
</feature>
<keyword evidence="8" id="KW-1185">Reference proteome</keyword>
<accession>A0AA36C3X1</accession>
<proteinExistence type="inferred from homology"/>
<dbReference type="CDD" id="cd03220">
    <property type="entry name" value="ABC_KpsT_Wzt"/>
    <property type="match status" value="1"/>
</dbReference>
<dbReference type="InterPro" id="IPR050683">
    <property type="entry name" value="Bact_Polysacc_Export_ATP-bd"/>
</dbReference>
<dbReference type="GO" id="GO:0140359">
    <property type="term" value="F:ABC-type transporter activity"/>
    <property type="evidence" value="ECO:0007669"/>
    <property type="project" value="InterPro"/>
</dbReference>
<dbReference type="EMBL" id="CATQJA010000001">
    <property type="protein sequence ID" value="CAJ0557279.1"/>
    <property type="molecule type" value="Genomic_DNA"/>
</dbReference>
<keyword evidence="3" id="KW-0547">Nucleotide-binding</keyword>
<evidence type="ECO:0000313" key="8">
    <source>
        <dbReference type="Proteomes" id="UP001177023"/>
    </source>
</evidence>
<dbReference type="InterPro" id="IPR003593">
    <property type="entry name" value="AAA+_ATPase"/>
</dbReference>
<evidence type="ECO:0000256" key="1">
    <source>
        <dbReference type="ARBA" id="ARBA00005417"/>
    </source>
</evidence>
<dbReference type="SMART" id="SM00382">
    <property type="entry name" value="AAA"/>
    <property type="match status" value="1"/>
</dbReference>
<keyword evidence="4" id="KW-0067">ATP-binding</keyword>
<feature type="compositionally biased region" description="Polar residues" evidence="5">
    <location>
        <begin position="568"/>
        <end position="579"/>
    </location>
</feature>
<comment type="similarity">
    <text evidence="1">Belongs to the ABC transporter superfamily.</text>
</comment>
<feature type="compositionally biased region" description="Basic residues" evidence="5">
    <location>
        <begin position="618"/>
        <end position="631"/>
    </location>
</feature>
<dbReference type="GO" id="GO:0005524">
    <property type="term" value="F:ATP binding"/>
    <property type="evidence" value="ECO:0007669"/>
    <property type="project" value="UniProtKB-KW"/>
</dbReference>
<feature type="region of interest" description="Disordered" evidence="5">
    <location>
        <begin position="609"/>
        <end position="643"/>
    </location>
</feature>
<comment type="caution">
    <text evidence="7">The sequence shown here is derived from an EMBL/GenBank/DDBJ whole genome shotgun (WGS) entry which is preliminary data.</text>
</comment>
<dbReference type="PANTHER" id="PTHR46743">
    <property type="entry name" value="TEICHOIC ACIDS EXPORT ATP-BINDING PROTEIN TAGH"/>
    <property type="match status" value="1"/>
</dbReference>
<protein>
    <recommendedName>
        <fullName evidence="6">ABC transporter domain-containing protein</fullName>
    </recommendedName>
</protein>
<dbReference type="PROSITE" id="PS50893">
    <property type="entry name" value="ABC_TRANSPORTER_2"/>
    <property type="match status" value="1"/>
</dbReference>
<evidence type="ECO:0000313" key="7">
    <source>
        <dbReference type="EMBL" id="CAJ0557279.1"/>
    </source>
</evidence>
<evidence type="ECO:0000256" key="4">
    <source>
        <dbReference type="ARBA" id="ARBA00022840"/>
    </source>
</evidence>
<dbReference type="AlphaFoldDB" id="A0AA36C3X1"/>
<dbReference type="InterPro" id="IPR027417">
    <property type="entry name" value="P-loop_NTPase"/>
</dbReference>
<dbReference type="GO" id="GO:0016887">
    <property type="term" value="F:ATP hydrolysis activity"/>
    <property type="evidence" value="ECO:0007669"/>
    <property type="project" value="InterPro"/>
</dbReference>
<dbReference type="SUPFAM" id="SSF52540">
    <property type="entry name" value="P-loop containing nucleoside triphosphate hydrolases"/>
    <property type="match status" value="1"/>
</dbReference>
<dbReference type="InterPro" id="IPR015860">
    <property type="entry name" value="ABC_transpr_TagH-like"/>
</dbReference>
<feature type="compositionally biased region" description="Basic and acidic residues" evidence="5">
    <location>
        <begin position="541"/>
        <end position="562"/>
    </location>
</feature>
<reference evidence="7" key="1">
    <citation type="submission" date="2023-06" db="EMBL/GenBank/DDBJ databases">
        <authorList>
            <person name="Delattre M."/>
        </authorList>
    </citation>
    <scope>NUCLEOTIDE SEQUENCE</scope>
    <source>
        <strain evidence="7">AF72</strain>
    </source>
</reference>
<dbReference type="PANTHER" id="PTHR46743:SF2">
    <property type="entry name" value="TEICHOIC ACIDS EXPORT ATP-BINDING PROTEIN TAGH"/>
    <property type="match status" value="1"/>
</dbReference>
<gene>
    <name evidence="7" type="ORF">MSPICULIGERA_LOCUS37</name>
</gene>
<feature type="domain" description="ABC transporter" evidence="6">
    <location>
        <begin position="71"/>
        <end position="297"/>
    </location>
</feature>
<dbReference type="Gene3D" id="3.40.50.300">
    <property type="entry name" value="P-loop containing nucleotide triphosphate hydrolases"/>
    <property type="match status" value="1"/>
</dbReference>
<dbReference type="GO" id="GO:0016020">
    <property type="term" value="C:membrane"/>
    <property type="evidence" value="ECO:0007669"/>
    <property type="project" value="InterPro"/>
</dbReference>
<sequence>MWTTQSLEAQGGAVRDRAKIAELNPLFHYLDIVRAPMIGQPQELYHWDIAMTEHVNISTHNACVDFPIFDAKSRSMKKAFLGKAGGAIGRNSSDVVVVEALKDITMTLKEGDRVGLVGHNGAGKSTLLRLLSGIYEPTRGSATIRGRVAPVFDLGVGMDPEISGYENIIIRGLFLGQTRKQMLAKMDEIADFTELGDYLDMPLRTYSTGMRVRIAMGVVTSIDPEILLLDEGIGAVDAEFMKKARLCNSAMWIDHGQIRMQGDIEDVVRAYEGDDAAEHVRHVIKEMERENTLTQSRSLDHLVVVDNADEADVKDLVDNAHCRRVTSVLSTTSAVPEDLLGAFYALSLGADRVWLADDDGRPEGPETASRSPCAAARRSAGCVPNSATDLLPGIASLFNGALFTADAIDAVGVPDLRLFVRGDEVEVHRRLVRSGLKFGTCLQYCLRPPQRRGRVQADLSADVCTRSTPTTTRSATSPYRNRGYILAQPGMRKLLPQEWVRFGWYFLITRRDPGRTTRVDADRANSAGRETAAIHAVPTDQHGRLGDRRRGTSNSREPEMHIGHSRYSPESSSIVRSSASGKSEGQILVGRNVDTVVIATASDGDVDLGDTRATTRTRLGKRRNTRRRTQHQNRMQLNISPTL</sequence>